<dbReference type="eggNOG" id="KOG0511">
    <property type="taxonomic scope" value="Eukaryota"/>
</dbReference>
<dbReference type="InterPro" id="IPR000210">
    <property type="entry name" value="BTB/POZ_dom"/>
</dbReference>
<keyword evidence="7" id="KW-1185">Reference proteome</keyword>
<feature type="domain" description="BTB" evidence="5">
    <location>
        <begin position="309"/>
        <end position="376"/>
    </location>
</feature>
<accession>S9PRQ2</accession>
<dbReference type="GeneID" id="25033283"/>
<dbReference type="Gene3D" id="1.25.40.20">
    <property type="entry name" value="Ankyrin repeat-containing domain"/>
    <property type="match status" value="1"/>
</dbReference>
<dbReference type="PROSITE" id="PS50097">
    <property type="entry name" value="BTB"/>
    <property type="match status" value="2"/>
</dbReference>
<dbReference type="InterPro" id="IPR044515">
    <property type="entry name" value="ABTB1"/>
</dbReference>
<dbReference type="OMA" id="EGARCIY"/>
<dbReference type="PROSITE" id="PS50297">
    <property type="entry name" value="ANK_REP_REGION"/>
    <property type="match status" value="1"/>
</dbReference>
<dbReference type="Gene3D" id="3.30.710.10">
    <property type="entry name" value="Potassium Channel Kv1.1, Chain A"/>
    <property type="match status" value="2"/>
</dbReference>
<dbReference type="SUPFAM" id="SSF48403">
    <property type="entry name" value="Ankyrin repeat"/>
    <property type="match status" value="1"/>
</dbReference>
<dbReference type="InterPro" id="IPR036770">
    <property type="entry name" value="Ankyrin_rpt-contain_sf"/>
</dbReference>
<dbReference type="RefSeq" id="XP_013020615.1">
    <property type="nucleotide sequence ID" value="XM_013165161.1"/>
</dbReference>
<dbReference type="EMBL" id="KE503208">
    <property type="protein sequence ID" value="EPX70637.1"/>
    <property type="molecule type" value="Genomic_DNA"/>
</dbReference>
<evidence type="ECO:0000256" key="1">
    <source>
        <dbReference type="ARBA" id="ARBA00022737"/>
    </source>
</evidence>
<evidence type="ECO:0000259" key="5">
    <source>
        <dbReference type="PROSITE" id="PS50097"/>
    </source>
</evidence>
<evidence type="ECO:0000313" key="7">
    <source>
        <dbReference type="Proteomes" id="UP000016088"/>
    </source>
</evidence>
<dbReference type="InterPro" id="IPR002110">
    <property type="entry name" value="Ankyrin_rpt"/>
</dbReference>
<dbReference type="SMART" id="SM00248">
    <property type="entry name" value="ANK"/>
    <property type="match status" value="2"/>
</dbReference>
<keyword evidence="1" id="KW-0677">Repeat</keyword>
<keyword evidence="2 3" id="KW-0040">ANK repeat</keyword>
<dbReference type="HOGENOM" id="CLU_022885_2_0_1"/>
<keyword evidence="6" id="KW-0436">Ligase</keyword>
<feature type="domain" description="BTB" evidence="5">
    <location>
        <begin position="170"/>
        <end position="225"/>
    </location>
</feature>
<dbReference type="OrthoDB" id="684045at2759"/>
<name>S9PRQ2_SCHOY</name>
<dbReference type="Pfam" id="PF00651">
    <property type="entry name" value="BTB"/>
    <property type="match status" value="2"/>
</dbReference>
<evidence type="ECO:0000256" key="2">
    <source>
        <dbReference type="ARBA" id="ARBA00023043"/>
    </source>
</evidence>
<proteinExistence type="predicted"/>
<dbReference type="CDD" id="cd18497">
    <property type="entry name" value="BACK_ABTB1_BPOZ"/>
    <property type="match status" value="1"/>
</dbReference>
<dbReference type="CDD" id="cd18186">
    <property type="entry name" value="BTB_POZ_ZBTB_KLHL-like"/>
    <property type="match status" value="1"/>
</dbReference>
<evidence type="ECO:0000256" key="3">
    <source>
        <dbReference type="PROSITE-ProRule" id="PRU00023"/>
    </source>
</evidence>
<dbReference type="PANTHER" id="PTHR46231">
    <property type="entry name" value="ANKYRIN REPEAT AND BTB/POZ DOMAIN-CONTAINING PROTEIN 1"/>
    <property type="match status" value="1"/>
</dbReference>
<dbReference type="PANTHER" id="PTHR46231:SF1">
    <property type="entry name" value="ANKYRIN REPEAT AND BTB_POZ DOMAIN-CONTAINING PROTEIN 1"/>
    <property type="match status" value="1"/>
</dbReference>
<gene>
    <name evidence="6" type="ORF">SOCG_04319</name>
</gene>
<dbReference type="SUPFAM" id="SSF54695">
    <property type="entry name" value="POZ domain"/>
    <property type="match status" value="2"/>
</dbReference>
<dbReference type="Pfam" id="PF12796">
    <property type="entry name" value="Ank_2"/>
    <property type="match status" value="1"/>
</dbReference>
<dbReference type="SMART" id="SM00225">
    <property type="entry name" value="BTB"/>
    <property type="match status" value="2"/>
</dbReference>
<protein>
    <submittedName>
        <fullName evidence="6">Substrate adaptors for Cullin 3 ubiquitin ligase Btb3</fullName>
    </submittedName>
</protein>
<dbReference type="AlphaFoldDB" id="S9PRQ2"/>
<feature type="region of interest" description="Disordered" evidence="4">
    <location>
        <begin position="1"/>
        <end position="23"/>
    </location>
</feature>
<dbReference type="InterPro" id="IPR011333">
    <property type="entry name" value="SKP1/BTB/POZ_sf"/>
</dbReference>
<sequence length="526" mass="60738">MAAERRASTELVASEQASEDASAPKGFNKFALWSKAMDEKKSSDSGLFSINESEEFRELCEACRRGDLEVVRSMIENYNVPINQVDIFDYSPLVLASLCGHEEVVKYLLENGAICERDTFQGERCLYGALNDHIRKMLLSYNITKSVDESQPYASHITSLLSNSTFHFTSDVTFSGSSISLPGHRFYLASRSPYFREKFLKLKDESSIPIKRNEKELETVLRFLYLDYHPLFSKQDASALVSIAKKFSLTDFVNCFQNNPEQMRSPDWRKGQLVQTQEDMGRFIKEIIQNYKQNISEPIENLPHQCSFHDAYLQSETHRYPVHRAILCRSEYFMDMFTGPFLEGNQSLPTVTLPFSNEIVEIVLEFLYSDKADIPAFLALDVIYVADMLSLDKERSLKSLASIAITKQKEPKDSIYDILRTAWDTSTLRLEQYASEYMANNLEKIIDDPEFHELVIESADRILHRQETDTIELIDDIRYFLSKRYGIYHEDLCVDGYVDTLTPYEKDYNQRMDMIEDLLMKLNLGA</sequence>
<dbReference type="GO" id="GO:0005737">
    <property type="term" value="C:cytoplasm"/>
    <property type="evidence" value="ECO:0007669"/>
    <property type="project" value="TreeGrafter"/>
</dbReference>
<evidence type="ECO:0000313" key="6">
    <source>
        <dbReference type="EMBL" id="EPX70637.1"/>
    </source>
</evidence>
<dbReference type="Proteomes" id="UP000016088">
    <property type="component" value="Unassembled WGS sequence"/>
</dbReference>
<dbReference type="GO" id="GO:0016874">
    <property type="term" value="F:ligase activity"/>
    <property type="evidence" value="ECO:0007669"/>
    <property type="project" value="UniProtKB-KW"/>
</dbReference>
<reference evidence="6 7" key="1">
    <citation type="journal article" date="2011" name="Science">
        <title>Comparative functional genomics of the fission yeasts.</title>
        <authorList>
            <person name="Rhind N."/>
            <person name="Chen Z."/>
            <person name="Yassour M."/>
            <person name="Thompson D.A."/>
            <person name="Haas B.J."/>
            <person name="Habib N."/>
            <person name="Wapinski I."/>
            <person name="Roy S."/>
            <person name="Lin M.F."/>
            <person name="Heiman D.I."/>
            <person name="Young S.K."/>
            <person name="Furuya K."/>
            <person name="Guo Y."/>
            <person name="Pidoux A."/>
            <person name="Chen H.M."/>
            <person name="Robbertse B."/>
            <person name="Goldberg J.M."/>
            <person name="Aoki K."/>
            <person name="Bayne E.H."/>
            <person name="Berlin A.M."/>
            <person name="Desjardins C.A."/>
            <person name="Dobbs E."/>
            <person name="Dukaj L."/>
            <person name="Fan L."/>
            <person name="FitzGerald M.G."/>
            <person name="French C."/>
            <person name="Gujja S."/>
            <person name="Hansen K."/>
            <person name="Keifenheim D."/>
            <person name="Levin J.Z."/>
            <person name="Mosher R.A."/>
            <person name="Mueller C.A."/>
            <person name="Pfiffner J."/>
            <person name="Priest M."/>
            <person name="Russ C."/>
            <person name="Smialowska A."/>
            <person name="Swoboda P."/>
            <person name="Sykes S.M."/>
            <person name="Vaughn M."/>
            <person name="Vengrova S."/>
            <person name="Yoder R."/>
            <person name="Zeng Q."/>
            <person name="Allshire R."/>
            <person name="Baulcombe D."/>
            <person name="Birren B.W."/>
            <person name="Brown W."/>
            <person name="Ekwall K."/>
            <person name="Kellis M."/>
            <person name="Leatherwood J."/>
            <person name="Levin H."/>
            <person name="Margalit H."/>
            <person name="Martienssen R."/>
            <person name="Nieduszynski C.A."/>
            <person name="Spatafora J.W."/>
            <person name="Friedman N."/>
            <person name="Dalgaard J.Z."/>
            <person name="Baumann P."/>
            <person name="Niki H."/>
            <person name="Regev A."/>
            <person name="Nusbaum C."/>
        </authorList>
    </citation>
    <scope>NUCLEOTIDE SEQUENCE [LARGE SCALE GENOMIC DNA]</scope>
    <source>
        <strain evidence="7">yFS286</strain>
    </source>
</reference>
<dbReference type="GO" id="GO:0000151">
    <property type="term" value="C:ubiquitin ligase complex"/>
    <property type="evidence" value="ECO:0007669"/>
    <property type="project" value="EnsemblFungi"/>
</dbReference>
<evidence type="ECO:0000256" key="4">
    <source>
        <dbReference type="SAM" id="MobiDB-lite"/>
    </source>
</evidence>
<dbReference type="PROSITE" id="PS50088">
    <property type="entry name" value="ANK_REPEAT"/>
    <property type="match status" value="1"/>
</dbReference>
<organism evidence="6 7">
    <name type="scientific">Schizosaccharomyces octosporus (strain yFS286)</name>
    <name type="common">Fission yeast</name>
    <name type="synonym">Octosporomyces octosporus</name>
    <dbReference type="NCBI Taxonomy" id="483514"/>
    <lineage>
        <taxon>Eukaryota</taxon>
        <taxon>Fungi</taxon>
        <taxon>Dikarya</taxon>
        <taxon>Ascomycota</taxon>
        <taxon>Taphrinomycotina</taxon>
        <taxon>Schizosaccharomycetes</taxon>
        <taxon>Schizosaccharomycetales</taxon>
        <taxon>Schizosaccharomycetaceae</taxon>
        <taxon>Schizosaccharomyces</taxon>
    </lineage>
</organism>
<feature type="repeat" description="ANK" evidence="3">
    <location>
        <begin position="88"/>
        <end position="113"/>
    </location>
</feature>
<dbReference type="VEuPathDB" id="FungiDB:SOCG_04319"/>